<protein>
    <submittedName>
        <fullName evidence="1">Uncharacterized protein</fullName>
    </submittedName>
</protein>
<sequence length="186" mass="20810">MDAKVATGMAWGQANSNQPFIWVVRPGSVHGCDWIEFLPEDLVSEMKVKGLIVKWAPQKDVLAHSAVGGFWSHVWLELAMTSGFSRGVNSFCFAKFGYIISGDPRKECAIDVLGVVTWYTGLMLNMKDDFAFGIGNDFLVKLWWSSFNLVGFDNSKVVLWFETDFVGTKVIVHSIVDDVMGFRKTV</sequence>
<gene>
    <name evidence="1" type="ORF">LVIROSA_LOCUS10038</name>
</gene>
<organism evidence="1 2">
    <name type="scientific">Lactuca virosa</name>
    <dbReference type="NCBI Taxonomy" id="75947"/>
    <lineage>
        <taxon>Eukaryota</taxon>
        <taxon>Viridiplantae</taxon>
        <taxon>Streptophyta</taxon>
        <taxon>Embryophyta</taxon>
        <taxon>Tracheophyta</taxon>
        <taxon>Spermatophyta</taxon>
        <taxon>Magnoliopsida</taxon>
        <taxon>eudicotyledons</taxon>
        <taxon>Gunneridae</taxon>
        <taxon>Pentapetalae</taxon>
        <taxon>asterids</taxon>
        <taxon>campanulids</taxon>
        <taxon>Asterales</taxon>
        <taxon>Asteraceae</taxon>
        <taxon>Cichorioideae</taxon>
        <taxon>Cichorieae</taxon>
        <taxon>Lactucinae</taxon>
        <taxon>Lactuca</taxon>
    </lineage>
</organism>
<accession>A0AAU9M813</accession>
<name>A0AAU9M813_9ASTR</name>
<evidence type="ECO:0000313" key="1">
    <source>
        <dbReference type="EMBL" id="CAH1422722.1"/>
    </source>
</evidence>
<dbReference type="PANTHER" id="PTHR48045:SF30">
    <property type="entry name" value="UDP-GLYCOSYLTRANSFERASE 76H1-LIKE"/>
    <property type="match status" value="1"/>
</dbReference>
<dbReference type="Gene3D" id="3.40.50.2000">
    <property type="entry name" value="Glycogen Phosphorylase B"/>
    <property type="match status" value="1"/>
</dbReference>
<evidence type="ECO:0000313" key="2">
    <source>
        <dbReference type="Proteomes" id="UP001157418"/>
    </source>
</evidence>
<dbReference type="AlphaFoldDB" id="A0AAU9M813"/>
<dbReference type="Proteomes" id="UP001157418">
    <property type="component" value="Unassembled WGS sequence"/>
</dbReference>
<dbReference type="EMBL" id="CAKMRJ010001112">
    <property type="protein sequence ID" value="CAH1422722.1"/>
    <property type="molecule type" value="Genomic_DNA"/>
</dbReference>
<comment type="caution">
    <text evidence="1">The sequence shown here is derived from an EMBL/GenBank/DDBJ whole genome shotgun (WGS) entry which is preliminary data.</text>
</comment>
<reference evidence="1 2" key="1">
    <citation type="submission" date="2022-01" db="EMBL/GenBank/DDBJ databases">
        <authorList>
            <person name="Xiong W."/>
            <person name="Schranz E."/>
        </authorList>
    </citation>
    <scope>NUCLEOTIDE SEQUENCE [LARGE SCALE GENOMIC DNA]</scope>
</reference>
<proteinExistence type="predicted"/>
<keyword evidence="2" id="KW-1185">Reference proteome</keyword>
<dbReference type="PANTHER" id="PTHR48045">
    <property type="entry name" value="UDP-GLYCOSYLTRANSFERASE 72B1"/>
    <property type="match status" value="1"/>
</dbReference>
<dbReference type="SUPFAM" id="SSF53756">
    <property type="entry name" value="UDP-Glycosyltransferase/glycogen phosphorylase"/>
    <property type="match status" value="1"/>
</dbReference>